<dbReference type="Proteomes" id="UP000010716">
    <property type="component" value="Unassembled WGS sequence"/>
</dbReference>
<name>F5L9F1_CALTT</name>
<dbReference type="RefSeq" id="WP_007505835.1">
    <property type="nucleotide sequence ID" value="NZ_AFCE01000156.1"/>
</dbReference>
<dbReference type="AlphaFoldDB" id="F5L9F1"/>
<dbReference type="EMBL" id="CP082237">
    <property type="protein sequence ID" value="QZT33997.1"/>
    <property type="molecule type" value="Genomic_DNA"/>
</dbReference>
<sequence>MNESVERLLVDALKLGEELLEKEVLTEREKRFLESLDKVIEQWEAVNM</sequence>
<reference evidence="2" key="3">
    <citation type="submission" date="2021-08" db="EMBL/GenBank/DDBJ databases">
        <authorList>
            <person name="de Jong S."/>
            <person name="van den Broek M."/>
            <person name="Merkel A."/>
            <person name="de la Torre Cortes P."/>
            <person name="Kalamorz F."/>
            <person name="Cook G."/>
            <person name="van Loosdrecht M."/>
            <person name="McMillan D."/>
        </authorList>
    </citation>
    <scope>NUCLEOTIDE SEQUENCE</scope>
    <source>
        <strain evidence="2">TA2.A1</strain>
    </source>
</reference>
<accession>F5L9F1</accession>
<keyword evidence="4" id="KW-1185">Reference proteome</keyword>
<dbReference type="Proteomes" id="UP000825179">
    <property type="component" value="Chromosome"/>
</dbReference>
<gene>
    <name evidence="1" type="ORF">CathTA2_2456</name>
    <name evidence="2" type="ORF">HUR95_00720</name>
</gene>
<evidence type="ECO:0000313" key="1">
    <source>
        <dbReference type="EMBL" id="EGL82093.1"/>
    </source>
</evidence>
<proteinExistence type="predicted"/>
<evidence type="ECO:0000313" key="3">
    <source>
        <dbReference type="Proteomes" id="UP000010716"/>
    </source>
</evidence>
<protein>
    <submittedName>
        <fullName evidence="1">Uncharacterized protein</fullName>
    </submittedName>
</protein>
<dbReference type="KEGG" id="cthu:HUR95_00720"/>
<reference evidence="2 4" key="2">
    <citation type="journal article" date="2020" name="Extremophiles">
        <title>Genomic analysis of Caldalkalibacillus thermarum TA2.A1 reveals aerobic alkaliphilic metabolism and evolutionary hallmarks linking alkaliphilic bacteria and plant life.</title>
        <authorList>
            <person name="de Jong S.I."/>
            <person name="van den Broek M.A."/>
            <person name="Merkel A.Y."/>
            <person name="de la Torre Cortes P."/>
            <person name="Kalamorz F."/>
            <person name="Cook G.M."/>
            <person name="van Loosdrecht M.C.M."/>
            <person name="McMillan D.G.G."/>
        </authorList>
    </citation>
    <scope>NUCLEOTIDE SEQUENCE [LARGE SCALE GENOMIC DNA]</scope>
    <source>
        <strain evidence="2 4">TA2.A1</strain>
    </source>
</reference>
<evidence type="ECO:0000313" key="2">
    <source>
        <dbReference type="EMBL" id="QZT33997.1"/>
    </source>
</evidence>
<reference evidence="1 3" key="1">
    <citation type="journal article" date="2011" name="J. Bacteriol.">
        <title>Draft genome sequence of the thermoalkaliphilic Caldalkalibacillus thermarum strain TA2.A1.</title>
        <authorList>
            <person name="Kalamorz F."/>
            <person name="Keis S."/>
            <person name="McMillan D.G."/>
            <person name="Olsson K."/>
            <person name="Stanton J.A."/>
            <person name="Stockwell P."/>
            <person name="Black M.A."/>
            <person name="Klingeman D.M."/>
            <person name="Land M.L."/>
            <person name="Han C.S."/>
            <person name="Martin S.L."/>
            <person name="Becher S.A."/>
            <person name="Peddie C.J."/>
            <person name="Morgan H.W."/>
            <person name="Matthies D."/>
            <person name="Preiss L."/>
            <person name="Meier T."/>
            <person name="Brown S.D."/>
            <person name="Cook G.M."/>
        </authorList>
    </citation>
    <scope>NUCLEOTIDE SEQUENCE [LARGE SCALE GENOMIC DNA]</scope>
    <source>
        <strain evidence="1 3">TA2.A1</strain>
    </source>
</reference>
<dbReference type="EMBL" id="AFCE01000156">
    <property type="protein sequence ID" value="EGL82093.1"/>
    <property type="molecule type" value="Genomic_DNA"/>
</dbReference>
<evidence type="ECO:0000313" key="4">
    <source>
        <dbReference type="Proteomes" id="UP000825179"/>
    </source>
</evidence>
<organism evidence="1 3">
    <name type="scientific">Caldalkalibacillus thermarum (strain TA2.A1)</name>
    <dbReference type="NCBI Taxonomy" id="986075"/>
    <lineage>
        <taxon>Bacteria</taxon>
        <taxon>Bacillati</taxon>
        <taxon>Bacillota</taxon>
        <taxon>Bacilli</taxon>
        <taxon>Bacillales</taxon>
        <taxon>Bacillaceae</taxon>
        <taxon>Caldalkalibacillus</taxon>
    </lineage>
</organism>